<reference evidence="3 4" key="1">
    <citation type="submission" date="2024-02" db="EMBL/GenBank/DDBJ databases">
        <title>Rhodopirellula caenicola NBRC 110016.</title>
        <authorList>
            <person name="Ichikawa N."/>
            <person name="Katano-Makiyama Y."/>
            <person name="Hidaka K."/>
        </authorList>
    </citation>
    <scope>NUCLEOTIDE SEQUENCE [LARGE SCALE GENOMIC DNA]</scope>
    <source>
        <strain evidence="3 4">NBRC 110016</strain>
    </source>
</reference>
<comment type="caution">
    <text evidence="3">The sequence shown here is derived from an EMBL/GenBank/DDBJ whole genome shotgun (WGS) entry which is preliminary data.</text>
</comment>
<protein>
    <recommendedName>
        <fullName evidence="2">SMP-30/Gluconolactonase/LRE-like region domain-containing protein</fullName>
    </recommendedName>
</protein>
<comment type="similarity">
    <text evidence="1">Belongs to the SMP-30/CGR1 family.</text>
</comment>
<accession>A0ABP9VIB3</accession>
<proteinExistence type="inferred from homology"/>
<evidence type="ECO:0000259" key="2">
    <source>
        <dbReference type="Pfam" id="PF08450"/>
    </source>
</evidence>
<organism evidence="3 4">
    <name type="scientific">Novipirellula caenicola</name>
    <dbReference type="NCBI Taxonomy" id="1536901"/>
    <lineage>
        <taxon>Bacteria</taxon>
        <taxon>Pseudomonadati</taxon>
        <taxon>Planctomycetota</taxon>
        <taxon>Planctomycetia</taxon>
        <taxon>Pirellulales</taxon>
        <taxon>Pirellulaceae</taxon>
        <taxon>Novipirellula</taxon>
    </lineage>
</organism>
<dbReference type="SUPFAM" id="SSF63829">
    <property type="entry name" value="Calcium-dependent phosphotriesterase"/>
    <property type="match status" value="1"/>
</dbReference>
<dbReference type="PANTHER" id="PTHR10907:SF47">
    <property type="entry name" value="REGUCALCIN"/>
    <property type="match status" value="1"/>
</dbReference>
<dbReference type="PANTHER" id="PTHR10907">
    <property type="entry name" value="REGUCALCIN"/>
    <property type="match status" value="1"/>
</dbReference>
<dbReference type="InterPro" id="IPR011042">
    <property type="entry name" value="6-blade_b-propeller_TolB-like"/>
</dbReference>
<evidence type="ECO:0000313" key="3">
    <source>
        <dbReference type="EMBL" id="GAA5504932.1"/>
    </source>
</evidence>
<gene>
    <name evidence="3" type="ORF">Rcae01_00371</name>
</gene>
<dbReference type="EMBL" id="BAABRO010000001">
    <property type="protein sequence ID" value="GAA5504932.1"/>
    <property type="molecule type" value="Genomic_DNA"/>
</dbReference>
<dbReference type="Pfam" id="PF08450">
    <property type="entry name" value="SGL"/>
    <property type="match status" value="1"/>
</dbReference>
<evidence type="ECO:0000313" key="4">
    <source>
        <dbReference type="Proteomes" id="UP001416858"/>
    </source>
</evidence>
<sequence length="346" mass="37559">MAHYASVRGTDRSKPIQNIHRNPKSFIMSEIRQATALSVPATDALRFLPEGPFALQDSQFSWVGIQHGADAKQGSLNLCDLASQTNQSFDLPGRPGFAFPCTTANRFVVGCERSLGFFDTATGKFDVFQEGIDGDVSNTIINDGTFYENNLVFGTKDLEFATKKAGLYLYRGRDSKLIRLRDDQICSNGKSIVKNADGSLDLYDIDSPTRQIVRYALDIDAGTLGDPTVVIDLTKDPAVPDGAILTPDGKHVIVSMFLPDVADFGSTRMYDIVSGDLVCEWQTPGSPQNTCPALVRHDGKIQLVITTAVENMAPDAKAKCPNAGQLFLAETDIADHGGPINEFYPA</sequence>
<dbReference type="Gene3D" id="2.120.10.30">
    <property type="entry name" value="TolB, C-terminal domain"/>
    <property type="match status" value="1"/>
</dbReference>
<dbReference type="Proteomes" id="UP001416858">
    <property type="component" value="Unassembled WGS sequence"/>
</dbReference>
<evidence type="ECO:0000256" key="1">
    <source>
        <dbReference type="ARBA" id="ARBA00008853"/>
    </source>
</evidence>
<dbReference type="InterPro" id="IPR013658">
    <property type="entry name" value="SGL"/>
</dbReference>
<feature type="domain" description="SMP-30/Gluconolactonase/LRE-like region" evidence="2">
    <location>
        <begin position="48"/>
        <end position="308"/>
    </location>
</feature>
<name>A0ABP9VIB3_9BACT</name>
<keyword evidence="4" id="KW-1185">Reference proteome</keyword>